<evidence type="ECO:0000313" key="1">
    <source>
        <dbReference type="EMBL" id="TCN65370.1"/>
    </source>
</evidence>
<dbReference type="EMBL" id="SLWB01000011">
    <property type="protein sequence ID" value="TCN65370.1"/>
    <property type="molecule type" value="Genomic_DNA"/>
</dbReference>
<reference evidence="1 2" key="1">
    <citation type="submission" date="2019-03" db="EMBL/GenBank/DDBJ databases">
        <title>Genomic Encyclopedia of Archaeal and Bacterial Type Strains, Phase II (KMG-II): from individual species to whole genera.</title>
        <authorList>
            <person name="Goeker M."/>
        </authorList>
    </citation>
    <scope>NUCLEOTIDE SEQUENCE [LARGE SCALE GENOMIC DNA]</scope>
    <source>
        <strain evidence="1 2">RL-C</strain>
    </source>
</reference>
<comment type="caution">
    <text evidence="1">The sequence shown here is derived from an EMBL/GenBank/DDBJ whole genome shotgun (WGS) entry which is preliminary data.</text>
</comment>
<proteinExistence type="predicted"/>
<dbReference type="Proteomes" id="UP000294830">
    <property type="component" value="Unassembled WGS sequence"/>
</dbReference>
<evidence type="ECO:0000313" key="2">
    <source>
        <dbReference type="Proteomes" id="UP000294830"/>
    </source>
</evidence>
<organism evidence="1 2">
    <name type="scientific">Acetobacteroides hydrogenigenes</name>
    <dbReference type="NCBI Taxonomy" id="979970"/>
    <lineage>
        <taxon>Bacteria</taxon>
        <taxon>Pseudomonadati</taxon>
        <taxon>Bacteroidota</taxon>
        <taxon>Bacteroidia</taxon>
        <taxon>Bacteroidales</taxon>
        <taxon>Rikenellaceae</taxon>
        <taxon>Acetobacteroides</taxon>
    </lineage>
</organism>
<sequence length="95" mass="11154">MASIKHLKKRVKTLCDNVQNECYVELLFGTSNEVELIWSIMSRCDKLHHETIQKINSKIPKKLSAKERKTYYKALSENFYSKTLDFINDMNSIIP</sequence>
<protein>
    <submittedName>
        <fullName evidence="1">Uncharacterized protein</fullName>
    </submittedName>
</protein>
<name>A0A4V2RNW9_9BACT</name>
<accession>A0A4V2RNW9</accession>
<dbReference type="AlphaFoldDB" id="A0A4V2RNW9"/>
<dbReference type="RefSeq" id="WP_165877068.1">
    <property type="nucleotide sequence ID" value="NZ_SLWB01000011.1"/>
</dbReference>
<gene>
    <name evidence="1" type="ORF">CLV25_11149</name>
</gene>
<keyword evidence="2" id="KW-1185">Reference proteome</keyword>